<dbReference type="AlphaFoldDB" id="A0A418M109"/>
<dbReference type="InterPro" id="IPR025363">
    <property type="entry name" value="DUF4267"/>
</dbReference>
<reference evidence="2 3" key="1">
    <citation type="submission" date="2018-08" db="EMBL/GenBank/DDBJ databases">
        <title>Fibrisoma montanum sp. nov., isolated from Danxia mountain soil.</title>
        <authorList>
            <person name="Huang Y."/>
        </authorList>
    </citation>
    <scope>NUCLEOTIDE SEQUENCE [LARGE SCALE GENOMIC DNA]</scope>
    <source>
        <strain evidence="2 3">HYT19</strain>
    </source>
</reference>
<feature type="transmembrane region" description="Helical" evidence="1">
    <location>
        <begin position="77"/>
        <end position="95"/>
    </location>
</feature>
<feature type="transmembrane region" description="Helical" evidence="1">
    <location>
        <begin position="12"/>
        <end position="30"/>
    </location>
</feature>
<keyword evidence="1" id="KW-0812">Transmembrane</keyword>
<dbReference type="Proteomes" id="UP000283523">
    <property type="component" value="Unassembled WGS sequence"/>
</dbReference>
<comment type="caution">
    <text evidence="2">The sequence shown here is derived from an EMBL/GenBank/DDBJ whole genome shotgun (WGS) entry which is preliminary data.</text>
</comment>
<sequence>MQTKQFSGWITAVGYLFGAGLVFIGGRFLLAPEVAERGYGLVFDQPTNAFHYIKGIRDVFSGLLFIGFTAARWFKPLGGVTLAGSLIPVVDMLIVLSDPHAVAGSEWIHGGTAIALWVYGYVLFRNERSTHQPQFEHTITHRQGQ</sequence>
<proteinExistence type="predicted"/>
<evidence type="ECO:0000313" key="3">
    <source>
        <dbReference type="Proteomes" id="UP000283523"/>
    </source>
</evidence>
<feature type="transmembrane region" description="Helical" evidence="1">
    <location>
        <begin position="50"/>
        <end position="70"/>
    </location>
</feature>
<evidence type="ECO:0000313" key="2">
    <source>
        <dbReference type="EMBL" id="RIV19379.1"/>
    </source>
</evidence>
<organism evidence="2 3">
    <name type="scientific">Fibrisoma montanum</name>
    <dbReference type="NCBI Taxonomy" id="2305895"/>
    <lineage>
        <taxon>Bacteria</taxon>
        <taxon>Pseudomonadati</taxon>
        <taxon>Bacteroidota</taxon>
        <taxon>Cytophagia</taxon>
        <taxon>Cytophagales</taxon>
        <taxon>Spirosomataceae</taxon>
        <taxon>Fibrisoma</taxon>
    </lineage>
</organism>
<keyword evidence="1" id="KW-1133">Transmembrane helix</keyword>
<keyword evidence="3" id="KW-1185">Reference proteome</keyword>
<dbReference type="EMBL" id="QXED01000008">
    <property type="protein sequence ID" value="RIV19379.1"/>
    <property type="molecule type" value="Genomic_DNA"/>
</dbReference>
<keyword evidence="1" id="KW-0472">Membrane</keyword>
<evidence type="ECO:0000256" key="1">
    <source>
        <dbReference type="SAM" id="Phobius"/>
    </source>
</evidence>
<name>A0A418M109_9BACT</name>
<dbReference type="Pfam" id="PF14087">
    <property type="entry name" value="DUF4267"/>
    <property type="match status" value="1"/>
</dbReference>
<gene>
    <name evidence="2" type="ORF">DYU11_25070</name>
</gene>
<accession>A0A418M109</accession>
<dbReference type="OrthoDB" id="72027at2"/>
<protein>
    <submittedName>
        <fullName evidence="2">DUF4267 domain-containing protein</fullName>
    </submittedName>
</protein>
<dbReference type="RefSeq" id="WP_119670483.1">
    <property type="nucleotide sequence ID" value="NZ_QXED01000008.1"/>
</dbReference>
<feature type="transmembrane region" description="Helical" evidence="1">
    <location>
        <begin position="107"/>
        <end position="124"/>
    </location>
</feature>